<evidence type="ECO:0000313" key="2">
    <source>
        <dbReference type="Proteomes" id="UP000245431"/>
    </source>
</evidence>
<dbReference type="Proteomes" id="UP000245431">
    <property type="component" value="Chromosome PVE_r2"/>
</dbReference>
<name>A0A1D3K713_PSEVE</name>
<reference evidence="2" key="1">
    <citation type="submission" date="2016-07" db="EMBL/GenBank/DDBJ databases">
        <authorList>
            <person name="Florea S."/>
            <person name="Webb J.S."/>
            <person name="Jaromczyk J."/>
            <person name="Schardl C.L."/>
        </authorList>
    </citation>
    <scope>NUCLEOTIDE SEQUENCE [LARGE SCALE GENOMIC DNA]</scope>
    <source>
        <strain evidence="2">1YdBTEX2</strain>
    </source>
</reference>
<gene>
    <name evidence="1" type="ORF">PVE_R2G0006</name>
</gene>
<organism evidence="1 2">
    <name type="scientific">Pseudomonas veronii 1YdBTEX2</name>
    <dbReference type="NCBI Taxonomy" id="1295141"/>
    <lineage>
        <taxon>Bacteria</taxon>
        <taxon>Pseudomonadati</taxon>
        <taxon>Pseudomonadota</taxon>
        <taxon>Gammaproteobacteria</taxon>
        <taxon>Pseudomonadales</taxon>
        <taxon>Pseudomonadaceae</taxon>
        <taxon>Pseudomonas</taxon>
    </lineage>
</organism>
<dbReference type="EMBL" id="LT599584">
    <property type="protein sequence ID" value="SBW84035.1"/>
    <property type="molecule type" value="Genomic_DNA"/>
</dbReference>
<accession>A0A1D3K713</accession>
<sequence>MSNALRRLIGTLLSSWIFQAYGLSIRPRSAPDGRQRRGTRPWHYDCRDAIICTFCRHQQMTVRHRARVAFMKAHLAIIALRRTFISTWAEKRSARCRCLFSCPQYKGTAGQILLQA</sequence>
<dbReference type="AlphaFoldDB" id="A0A1D3K713"/>
<evidence type="ECO:0000313" key="1">
    <source>
        <dbReference type="EMBL" id="SBW84035.1"/>
    </source>
</evidence>
<protein>
    <submittedName>
        <fullName evidence="1">Uncharacterized protein</fullName>
    </submittedName>
</protein>
<proteinExistence type="predicted"/>